<dbReference type="EMBL" id="CAUYUJ010012670">
    <property type="protein sequence ID" value="CAK0834424.1"/>
    <property type="molecule type" value="Genomic_DNA"/>
</dbReference>
<keyword evidence="2" id="KW-1185">Reference proteome</keyword>
<name>A0ABN9SRB5_9DINO</name>
<sequence>MGPVTPCDQTGVPNSVLTHPRKLGADAVLSEKLVDVDAEHVAQELRRCWGRRDRSEGDGPIWSRTSHGAVEFDFEVPVEASWRWQRDDSESGGAGKNGGLGAVPHIHGEVRLRPPTCVTCAGEEEEEEESGEKLSGRTLLGLRIASGDPAPRPIFEEGHLFFQLPPWPSSLRARGHFSIITRPS</sequence>
<evidence type="ECO:0000313" key="2">
    <source>
        <dbReference type="Proteomes" id="UP001189429"/>
    </source>
</evidence>
<gene>
    <name evidence="1" type="ORF">PCOR1329_LOCUS31851</name>
</gene>
<dbReference type="Proteomes" id="UP001189429">
    <property type="component" value="Unassembled WGS sequence"/>
</dbReference>
<reference evidence="1" key="1">
    <citation type="submission" date="2023-10" db="EMBL/GenBank/DDBJ databases">
        <authorList>
            <person name="Chen Y."/>
            <person name="Shah S."/>
            <person name="Dougan E. K."/>
            <person name="Thang M."/>
            <person name="Chan C."/>
        </authorList>
    </citation>
    <scope>NUCLEOTIDE SEQUENCE [LARGE SCALE GENOMIC DNA]</scope>
</reference>
<proteinExistence type="predicted"/>
<organism evidence="1 2">
    <name type="scientific">Prorocentrum cordatum</name>
    <dbReference type="NCBI Taxonomy" id="2364126"/>
    <lineage>
        <taxon>Eukaryota</taxon>
        <taxon>Sar</taxon>
        <taxon>Alveolata</taxon>
        <taxon>Dinophyceae</taxon>
        <taxon>Prorocentrales</taxon>
        <taxon>Prorocentraceae</taxon>
        <taxon>Prorocentrum</taxon>
    </lineage>
</organism>
<evidence type="ECO:0000313" key="1">
    <source>
        <dbReference type="EMBL" id="CAK0834424.1"/>
    </source>
</evidence>
<comment type="caution">
    <text evidence="1">The sequence shown here is derived from an EMBL/GenBank/DDBJ whole genome shotgun (WGS) entry which is preliminary data.</text>
</comment>
<accession>A0ABN9SRB5</accession>
<protein>
    <submittedName>
        <fullName evidence="1">Uncharacterized protein</fullName>
    </submittedName>
</protein>